<dbReference type="EMBL" id="PJNB01000001">
    <property type="protein sequence ID" value="PKW17080.1"/>
    <property type="molecule type" value="Genomic_DNA"/>
</dbReference>
<keyword evidence="2" id="KW-1185">Reference proteome</keyword>
<name>A0A2N3Y2F7_SACSN</name>
<protein>
    <submittedName>
        <fullName evidence="1">Uncharacterized protein</fullName>
    </submittedName>
</protein>
<gene>
    <name evidence="1" type="ORF">A8926_5009</name>
</gene>
<evidence type="ECO:0000313" key="1">
    <source>
        <dbReference type="EMBL" id="PKW17080.1"/>
    </source>
</evidence>
<comment type="caution">
    <text evidence="1">The sequence shown here is derived from an EMBL/GenBank/DDBJ whole genome shotgun (WGS) entry which is preliminary data.</text>
</comment>
<dbReference type="Proteomes" id="UP000233786">
    <property type="component" value="Unassembled WGS sequence"/>
</dbReference>
<reference evidence="1" key="1">
    <citation type="submission" date="2017-12" db="EMBL/GenBank/DDBJ databases">
        <title>Sequencing the genomes of 1000 Actinobacteria strains.</title>
        <authorList>
            <person name="Klenk H.-P."/>
        </authorList>
    </citation>
    <scope>NUCLEOTIDE SEQUENCE [LARGE SCALE GENOMIC DNA]</scope>
    <source>
        <strain evidence="1">DSM 44228</strain>
    </source>
</reference>
<organism evidence="1 2">
    <name type="scientific">Saccharopolyspora spinosa</name>
    <dbReference type="NCBI Taxonomy" id="60894"/>
    <lineage>
        <taxon>Bacteria</taxon>
        <taxon>Bacillati</taxon>
        <taxon>Actinomycetota</taxon>
        <taxon>Actinomycetes</taxon>
        <taxon>Pseudonocardiales</taxon>
        <taxon>Pseudonocardiaceae</taxon>
        <taxon>Saccharopolyspora</taxon>
    </lineage>
</organism>
<dbReference type="AlphaFoldDB" id="A0A2N3Y2F7"/>
<sequence>MKVNTPHGGISYTRLSPGSSRLELLEGYLEPGAASSIEASRS</sequence>
<dbReference type="RefSeq" id="WP_010693189.1">
    <property type="nucleotide sequence ID" value="NZ_CP061007.1"/>
</dbReference>
<proteinExistence type="predicted"/>
<evidence type="ECO:0000313" key="2">
    <source>
        <dbReference type="Proteomes" id="UP000233786"/>
    </source>
</evidence>
<accession>A0A2N3Y2F7</accession>